<dbReference type="AlphaFoldDB" id="A0A7W5GR03"/>
<organism evidence="1 2">
    <name type="scientific">Parvibacter caecicola</name>
    <dbReference type="NCBI Taxonomy" id="747645"/>
    <lineage>
        <taxon>Bacteria</taxon>
        <taxon>Bacillati</taxon>
        <taxon>Actinomycetota</taxon>
        <taxon>Coriobacteriia</taxon>
        <taxon>Coriobacteriales</taxon>
        <taxon>Coriobacteriaceae</taxon>
        <taxon>Parvibacter</taxon>
    </lineage>
</organism>
<protein>
    <submittedName>
        <fullName evidence="1">Uncharacterized protein</fullName>
    </submittedName>
</protein>
<comment type="caution">
    <text evidence="1">The sequence shown here is derived from an EMBL/GenBank/DDBJ whole genome shotgun (WGS) entry which is preliminary data.</text>
</comment>
<evidence type="ECO:0000313" key="1">
    <source>
        <dbReference type="EMBL" id="MBB3171783.1"/>
    </source>
</evidence>
<dbReference type="Proteomes" id="UP000530850">
    <property type="component" value="Unassembled WGS sequence"/>
</dbReference>
<dbReference type="EMBL" id="JACHYA010000005">
    <property type="protein sequence ID" value="MBB3171783.1"/>
    <property type="molecule type" value="Genomic_DNA"/>
</dbReference>
<sequence length="30" mass="2923">MVARAALAAVLVSLGLVLILGAGEAARCGR</sequence>
<evidence type="ECO:0000313" key="2">
    <source>
        <dbReference type="Proteomes" id="UP000530850"/>
    </source>
</evidence>
<name>A0A7W5GR03_9ACTN</name>
<reference evidence="1 2" key="1">
    <citation type="submission" date="2020-08" db="EMBL/GenBank/DDBJ databases">
        <title>Sequencing the genomes of 1000 actinobacteria strains.</title>
        <authorList>
            <person name="Klenk H.-P."/>
        </authorList>
    </citation>
    <scope>NUCLEOTIDE SEQUENCE [LARGE SCALE GENOMIC DNA]</scope>
    <source>
        <strain evidence="1 2">DSM 22242</strain>
    </source>
</reference>
<proteinExistence type="predicted"/>
<gene>
    <name evidence="1" type="ORF">FHR31_001609</name>
</gene>
<accession>A0A7W5GR03</accession>